<dbReference type="GO" id="GO:0035556">
    <property type="term" value="P:intracellular signal transduction"/>
    <property type="evidence" value="ECO:0007669"/>
    <property type="project" value="InterPro"/>
</dbReference>
<reference evidence="3" key="1">
    <citation type="submission" date="2017-05" db="EMBL/GenBank/DDBJ databases">
        <authorList>
            <person name="Rodrigo-Torres L."/>
            <person name="Arahal R. D."/>
            <person name="Lucena T."/>
        </authorList>
    </citation>
    <scope>NUCLEOTIDE SEQUENCE [LARGE SCALE GENOMIC DNA]</scope>
    <source>
        <strain evidence="3">CECT 8715</strain>
    </source>
</reference>
<dbReference type="InterPro" id="IPR011990">
    <property type="entry name" value="TPR-like_helical_dom_sf"/>
</dbReference>
<protein>
    <submittedName>
        <fullName evidence="2">Adenylate and Guanylate cyclase catalytic domain protein</fullName>
    </submittedName>
</protein>
<name>A0A238KPY4_9RHOB</name>
<sequence length="548" mass="61238">MRSRITTLMFVDMVGYSRMMSADQDAAIEAVRELKNKQLEPVLSDFGGEILKRMGDGWIIAFSSISAALDSAIQVQTNLYDHRKLKLRIGCHLGEIVEDEDDFYGAGVNITQRIQTEAPPGGVMVSEDLFRQLSSDRAKLLSDAGTFNLKNISQPVRLYQWRPAPGLKRKLDDVPSIAVQAFEFAPIDPETGAVAGDLRDQLIVRVSRRKGVLIFDASDKNVEKATYDLRGRLRIAGGRGRLTVTLTSRADARPVWSQTYEAPTEDIFAFCDEVLELAEGDLRLQTNAFDGDRLVEIPLEDLSVSELRARAANEYYKVTMESWTYGLALMERAISLNPYDAVSLCMRVEAQIMLHGARYQDLPADLRQIYAEDLNTAVIQSPQSDYVFWTRAYFRLAVDDDVPGARADLKRSAEINPAYLENYELRGQILLRESDFEGADAAFSRLIERGAQNPLQPYRLFMRGVARFCAGDFEGAAQDAAAASDLRPNEAGHLKLRAMALNEMQMGKMAKACLTAARKLSPEPMMTTKLPVLPPEFRWISDKLKPGT</sequence>
<evidence type="ECO:0000313" key="3">
    <source>
        <dbReference type="Proteomes" id="UP000202485"/>
    </source>
</evidence>
<evidence type="ECO:0000313" key="2">
    <source>
        <dbReference type="EMBL" id="SMX44798.1"/>
    </source>
</evidence>
<dbReference type="OrthoDB" id="54411at2"/>
<dbReference type="InterPro" id="IPR029787">
    <property type="entry name" value="Nucleotide_cyclase"/>
</dbReference>
<dbReference type="Gene3D" id="1.25.40.10">
    <property type="entry name" value="Tetratricopeptide repeat domain"/>
    <property type="match status" value="1"/>
</dbReference>
<dbReference type="SUPFAM" id="SSF48452">
    <property type="entry name" value="TPR-like"/>
    <property type="match status" value="1"/>
</dbReference>
<accession>A0A238KPY4</accession>
<dbReference type="AlphaFoldDB" id="A0A238KPY4"/>
<dbReference type="GO" id="GO:0004016">
    <property type="term" value="F:adenylate cyclase activity"/>
    <property type="evidence" value="ECO:0007669"/>
    <property type="project" value="UniProtKB-ARBA"/>
</dbReference>
<feature type="domain" description="Guanylate cyclase" evidence="1">
    <location>
        <begin position="7"/>
        <end position="115"/>
    </location>
</feature>
<dbReference type="InterPro" id="IPR050697">
    <property type="entry name" value="Adenylyl/Guanylyl_Cyclase_3/4"/>
</dbReference>
<dbReference type="Pfam" id="PF00211">
    <property type="entry name" value="Guanylate_cyc"/>
    <property type="match status" value="1"/>
</dbReference>
<dbReference type="Proteomes" id="UP000202485">
    <property type="component" value="Unassembled WGS sequence"/>
</dbReference>
<dbReference type="InterPro" id="IPR001054">
    <property type="entry name" value="A/G_cyclase"/>
</dbReference>
<evidence type="ECO:0000259" key="1">
    <source>
        <dbReference type="PROSITE" id="PS50125"/>
    </source>
</evidence>
<dbReference type="EMBL" id="FXYG01000003">
    <property type="protein sequence ID" value="SMX44798.1"/>
    <property type="molecule type" value="Genomic_DNA"/>
</dbReference>
<dbReference type="Gene3D" id="3.30.70.1230">
    <property type="entry name" value="Nucleotide cyclase"/>
    <property type="match status" value="1"/>
</dbReference>
<keyword evidence="3" id="KW-1185">Reference proteome</keyword>
<dbReference type="GO" id="GO:0006171">
    <property type="term" value="P:cAMP biosynthetic process"/>
    <property type="evidence" value="ECO:0007669"/>
    <property type="project" value="TreeGrafter"/>
</dbReference>
<dbReference type="PROSITE" id="PS50125">
    <property type="entry name" value="GUANYLATE_CYCLASE_2"/>
    <property type="match status" value="1"/>
</dbReference>
<gene>
    <name evidence="2" type="ORF">RUA8715_02531</name>
</gene>
<dbReference type="PANTHER" id="PTHR43081">
    <property type="entry name" value="ADENYLATE CYCLASE, TERMINAL-DIFFERENTIATION SPECIFIC-RELATED"/>
    <property type="match status" value="1"/>
</dbReference>
<dbReference type="RefSeq" id="WP_093964034.1">
    <property type="nucleotide sequence ID" value="NZ_FXYG01000003.1"/>
</dbReference>
<dbReference type="PANTHER" id="PTHR43081:SF19">
    <property type="entry name" value="PH-SENSITIVE ADENYLATE CYCLASE RV1264"/>
    <property type="match status" value="1"/>
</dbReference>
<dbReference type="CDD" id="cd07302">
    <property type="entry name" value="CHD"/>
    <property type="match status" value="1"/>
</dbReference>
<proteinExistence type="predicted"/>
<organism evidence="2 3">
    <name type="scientific">Ruegeria arenilitoris</name>
    <dbReference type="NCBI Taxonomy" id="1173585"/>
    <lineage>
        <taxon>Bacteria</taxon>
        <taxon>Pseudomonadati</taxon>
        <taxon>Pseudomonadota</taxon>
        <taxon>Alphaproteobacteria</taxon>
        <taxon>Rhodobacterales</taxon>
        <taxon>Roseobacteraceae</taxon>
        <taxon>Ruegeria</taxon>
    </lineage>
</organism>
<dbReference type="SUPFAM" id="SSF55073">
    <property type="entry name" value="Nucleotide cyclase"/>
    <property type="match status" value="1"/>
</dbReference>